<proteinExistence type="predicted"/>
<evidence type="ECO:0000313" key="1">
    <source>
        <dbReference type="EMBL" id="MFM9327998.1"/>
    </source>
</evidence>
<gene>
    <name evidence="1" type="ORF">ACI1P1_06860</name>
</gene>
<accession>A0ACC7NTN1</accession>
<comment type="caution">
    <text evidence="1">The sequence shown here is derived from an EMBL/GenBank/DDBJ whole genome shotgun (WGS) entry which is preliminary data.</text>
</comment>
<organism evidence="1 2">
    <name type="scientific">Paenibacillus mesotrionivorans</name>
    <dbReference type="NCBI Taxonomy" id="3160968"/>
    <lineage>
        <taxon>Bacteria</taxon>
        <taxon>Bacillati</taxon>
        <taxon>Bacillota</taxon>
        <taxon>Bacilli</taxon>
        <taxon>Bacillales</taxon>
        <taxon>Paenibacillaceae</taxon>
        <taxon>Paenibacillus</taxon>
    </lineage>
</organism>
<protein>
    <submittedName>
        <fullName evidence="1">DUF5677 domain-containing protein</fullName>
    </submittedName>
</protein>
<dbReference type="Proteomes" id="UP001631969">
    <property type="component" value="Unassembled WGS sequence"/>
</dbReference>
<keyword evidence="2" id="KW-1185">Reference proteome</keyword>
<evidence type="ECO:0000313" key="2">
    <source>
        <dbReference type="Proteomes" id="UP001631969"/>
    </source>
</evidence>
<name>A0ACC7NTN1_9BACL</name>
<sequence>MVKKLDKVEIYERWGREIEETKALRFAPADKYKNLIIMLQTCEIMLADMDKSKFKNTDQLRMISHFVIAHTYQLGCSIYQLTKIGYCNPALIICRSMLESLIDLAYLWLCKDINGDAIERNAWAEYYKVSRYSVHTYWEAYKKRQTAKGKTVDELFSDETKERLTNDFNEYEHDYPYTTSSRNREWTKINAMIKRAQALDDTEKIQRGFPEKEIIGFPDFSFEAEYIAIYKYTSEYAHGESGAFEPLYETEGNVGSIIIGVSDHANNVAAIGLAANYMLIFMYIFAHLNGFDLMFIPEELERQGFTIPMVE</sequence>
<dbReference type="EMBL" id="JBJURJ010000004">
    <property type="protein sequence ID" value="MFM9327998.1"/>
    <property type="molecule type" value="Genomic_DNA"/>
</dbReference>
<reference evidence="1" key="1">
    <citation type="submission" date="2024-12" db="EMBL/GenBank/DDBJ databases">
        <authorList>
            <person name="Wu N."/>
        </authorList>
    </citation>
    <scope>NUCLEOTIDE SEQUENCE</scope>
    <source>
        <strain evidence="1">P15</strain>
    </source>
</reference>